<evidence type="ECO:0000313" key="4">
    <source>
        <dbReference type="Proteomes" id="UP000218231"/>
    </source>
</evidence>
<evidence type="ECO:0000256" key="1">
    <source>
        <dbReference type="SAM" id="MobiDB-lite"/>
    </source>
</evidence>
<sequence length="184" mass="20349">MSAGSSTVKATSALISVPTTCPDPFMFVYDSCFSQLTPGDNRDNSLAECMNLNPMAHLWFPTSGPQNNAVQLEFGHDYWLGIHEEPPPGSDNWVYDDGSPLVYTNWYTMGGQPDPGPGVGPETCVDVSNEPDEMGQWSDSDCSLDNNRPPFYFIKQLDDDNHNNHNNHDNDINNDNAINNDLCS</sequence>
<accession>A0A2A2J9Z6</accession>
<dbReference type="SUPFAM" id="SSF56436">
    <property type="entry name" value="C-type lectin-like"/>
    <property type="match status" value="1"/>
</dbReference>
<dbReference type="AlphaFoldDB" id="A0A2A2J9Z6"/>
<gene>
    <name evidence="3" type="ORF">WR25_12387</name>
</gene>
<dbReference type="EMBL" id="LIAE01010581">
    <property type="protein sequence ID" value="PAV58454.1"/>
    <property type="molecule type" value="Genomic_DNA"/>
</dbReference>
<feature type="domain" description="C-type lectin" evidence="2">
    <location>
        <begin position="28"/>
        <end position="143"/>
    </location>
</feature>
<feature type="compositionally biased region" description="Low complexity" evidence="1">
    <location>
        <begin position="173"/>
        <end position="184"/>
    </location>
</feature>
<dbReference type="InterPro" id="IPR016187">
    <property type="entry name" value="CTDL_fold"/>
</dbReference>
<dbReference type="SMART" id="SM00034">
    <property type="entry name" value="CLECT"/>
    <property type="match status" value="1"/>
</dbReference>
<dbReference type="InterPro" id="IPR016186">
    <property type="entry name" value="C-type_lectin-like/link_sf"/>
</dbReference>
<dbReference type="InterPro" id="IPR001304">
    <property type="entry name" value="C-type_lectin-like"/>
</dbReference>
<protein>
    <recommendedName>
        <fullName evidence="2">C-type lectin domain-containing protein</fullName>
    </recommendedName>
</protein>
<reference evidence="3 4" key="1">
    <citation type="journal article" date="2017" name="Curr. Biol.">
        <title>Genome architecture and evolution of a unichromosomal asexual nematode.</title>
        <authorList>
            <person name="Fradin H."/>
            <person name="Zegar C."/>
            <person name="Gutwein M."/>
            <person name="Lucas J."/>
            <person name="Kovtun M."/>
            <person name="Corcoran D."/>
            <person name="Baugh L.R."/>
            <person name="Kiontke K."/>
            <person name="Gunsalus K."/>
            <person name="Fitch D.H."/>
            <person name="Piano F."/>
        </authorList>
    </citation>
    <scope>NUCLEOTIDE SEQUENCE [LARGE SCALE GENOMIC DNA]</scope>
    <source>
        <strain evidence="3">PF1309</strain>
    </source>
</reference>
<name>A0A2A2J9Z6_9BILA</name>
<keyword evidence="4" id="KW-1185">Reference proteome</keyword>
<evidence type="ECO:0000313" key="3">
    <source>
        <dbReference type="EMBL" id="PAV58454.1"/>
    </source>
</evidence>
<evidence type="ECO:0000259" key="2">
    <source>
        <dbReference type="PROSITE" id="PS50041"/>
    </source>
</evidence>
<organism evidence="3 4">
    <name type="scientific">Diploscapter pachys</name>
    <dbReference type="NCBI Taxonomy" id="2018661"/>
    <lineage>
        <taxon>Eukaryota</taxon>
        <taxon>Metazoa</taxon>
        <taxon>Ecdysozoa</taxon>
        <taxon>Nematoda</taxon>
        <taxon>Chromadorea</taxon>
        <taxon>Rhabditida</taxon>
        <taxon>Rhabditina</taxon>
        <taxon>Rhabditomorpha</taxon>
        <taxon>Rhabditoidea</taxon>
        <taxon>Rhabditidae</taxon>
        <taxon>Diploscapter</taxon>
    </lineage>
</organism>
<feature type="region of interest" description="Disordered" evidence="1">
    <location>
        <begin position="158"/>
        <end position="184"/>
    </location>
</feature>
<dbReference type="OrthoDB" id="7357196at2759"/>
<comment type="caution">
    <text evidence="3">The sequence shown here is derived from an EMBL/GenBank/DDBJ whole genome shotgun (WGS) entry which is preliminary data.</text>
</comment>
<dbReference type="PROSITE" id="PS50041">
    <property type="entry name" value="C_TYPE_LECTIN_2"/>
    <property type="match status" value="1"/>
</dbReference>
<feature type="compositionally biased region" description="Basic and acidic residues" evidence="1">
    <location>
        <begin position="158"/>
        <end position="171"/>
    </location>
</feature>
<dbReference type="Proteomes" id="UP000218231">
    <property type="component" value="Unassembled WGS sequence"/>
</dbReference>
<proteinExistence type="predicted"/>
<dbReference type="Gene3D" id="3.10.100.10">
    <property type="entry name" value="Mannose-Binding Protein A, subunit A"/>
    <property type="match status" value="1"/>
</dbReference>
<dbReference type="Pfam" id="PF00059">
    <property type="entry name" value="Lectin_C"/>
    <property type="match status" value="1"/>
</dbReference>